<feature type="transmembrane region" description="Helical" evidence="7">
    <location>
        <begin position="13"/>
        <end position="32"/>
    </location>
</feature>
<dbReference type="InterPro" id="IPR001640">
    <property type="entry name" value="Lgt"/>
</dbReference>
<dbReference type="STRING" id="1802056.A2954_04315"/>
<dbReference type="GO" id="GO:0042158">
    <property type="term" value="P:lipoprotein biosynthetic process"/>
    <property type="evidence" value="ECO:0007669"/>
    <property type="project" value="InterPro"/>
</dbReference>
<dbReference type="Proteomes" id="UP000177698">
    <property type="component" value="Unassembled WGS sequence"/>
</dbReference>
<keyword evidence="4 7" id="KW-0812">Transmembrane</keyword>
<evidence type="ECO:0000256" key="6">
    <source>
        <dbReference type="ARBA" id="ARBA00023136"/>
    </source>
</evidence>
<feature type="transmembrane region" description="Helical" evidence="7">
    <location>
        <begin position="44"/>
        <end position="67"/>
    </location>
</feature>
<evidence type="ECO:0000313" key="9">
    <source>
        <dbReference type="Proteomes" id="UP000177698"/>
    </source>
</evidence>
<evidence type="ECO:0000256" key="1">
    <source>
        <dbReference type="ARBA" id="ARBA00007150"/>
    </source>
</evidence>
<comment type="similarity">
    <text evidence="1">Belongs to the Lgt family.</text>
</comment>
<evidence type="ECO:0000313" key="8">
    <source>
        <dbReference type="EMBL" id="OGK42208.1"/>
    </source>
</evidence>
<evidence type="ECO:0000256" key="2">
    <source>
        <dbReference type="ARBA" id="ARBA00022475"/>
    </source>
</evidence>
<dbReference type="GO" id="GO:0008961">
    <property type="term" value="F:phosphatidylglycerol-prolipoprotein diacylglyceryl transferase activity"/>
    <property type="evidence" value="ECO:0007669"/>
    <property type="project" value="InterPro"/>
</dbReference>
<dbReference type="EMBL" id="MGAG01000003">
    <property type="protein sequence ID" value="OGK42208.1"/>
    <property type="molecule type" value="Genomic_DNA"/>
</dbReference>
<feature type="transmembrane region" description="Helical" evidence="7">
    <location>
        <begin position="165"/>
        <end position="182"/>
    </location>
</feature>
<dbReference type="GO" id="GO:0005886">
    <property type="term" value="C:plasma membrane"/>
    <property type="evidence" value="ECO:0007669"/>
    <property type="project" value="InterPro"/>
</dbReference>
<proteinExistence type="inferred from homology"/>
<feature type="transmembrane region" description="Helical" evidence="7">
    <location>
        <begin position="194"/>
        <end position="210"/>
    </location>
</feature>
<evidence type="ECO:0000256" key="3">
    <source>
        <dbReference type="ARBA" id="ARBA00022679"/>
    </source>
</evidence>
<feature type="transmembrane region" description="Helical" evidence="7">
    <location>
        <begin position="119"/>
        <end position="138"/>
    </location>
</feature>
<reference evidence="8 9" key="1">
    <citation type="journal article" date="2016" name="Nat. Commun.">
        <title>Thousands of microbial genomes shed light on interconnected biogeochemical processes in an aquifer system.</title>
        <authorList>
            <person name="Anantharaman K."/>
            <person name="Brown C.T."/>
            <person name="Hug L.A."/>
            <person name="Sharon I."/>
            <person name="Castelle C.J."/>
            <person name="Probst A.J."/>
            <person name="Thomas B.C."/>
            <person name="Singh A."/>
            <person name="Wilkins M.J."/>
            <person name="Karaoz U."/>
            <person name="Brodie E.L."/>
            <person name="Williams K.H."/>
            <person name="Hubbard S.S."/>
            <person name="Banfield J.F."/>
        </authorList>
    </citation>
    <scope>NUCLEOTIDE SEQUENCE [LARGE SCALE GENOMIC DNA]</scope>
</reference>
<keyword evidence="6 7" id="KW-0472">Membrane</keyword>
<protein>
    <recommendedName>
        <fullName evidence="10">Prolipoprotein diacylglyceryl transferase</fullName>
    </recommendedName>
</protein>
<name>A0A1F7IFS0_9BACT</name>
<evidence type="ECO:0008006" key="10">
    <source>
        <dbReference type="Google" id="ProtNLM"/>
    </source>
</evidence>
<comment type="caution">
    <text evidence="8">The sequence shown here is derived from an EMBL/GenBank/DDBJ whole genome shotgun (WGS) entry which is preliminary data.</text>
</comment>
<keyword evidence="5 7" id="KW-1133">Transmembrane helix</keyword>
<organism evidence="8 9">
    <name type="scientific">Candidatus Roizmanbacteria bacterium RIFCSPLOWO2_01_FULL_37_12</name>
    <dbReference type="NCBI Taxonomy" id="1802056"/>
    <lineage>
        <taxon>Bacteria</taxon>
        <taxon>Candidatus Roizmaniibacteriota</taxon>
    </lineage>
</organism>
<evidence type="ECO:0000256" key="7">
    <source>
        <dbReference type="SAM" id="Phobius"/>
    </source>
</evidence>
<evidence type="ECO:0000256" key="4">
    <source>
        <dbReference type="ARBA" id="ARBA00022692"/>
    </source>
</evidence>
<feature type="transmembrane region" description="Helical" evidence="7">
    <location>
        <begin position="87"/>
        <end position="107"/>
    </location>
</feature>
<keyword evidence="2" id="KW-1003">Cell membrane</keyword>
<sequence length="292" mass="33799">MLPVLLDFKFIKIYTFGIFLVLAFFWGSFLLWRIIRLTSQKEDLIFDGLFLSITGGLFVSRVVYVALNFEKFGFDILKFILINGYPGLSLYGALIGAFISLYVFFLLKKINFRDVADYFITPLFIALTFGKLGSFFSGSEIGSKTKFPIALKYFGYDGFRHLTPLYEAIFFCLGAYISYKLIFEVRRERFRKGFVFYFFCWYFALIYILFDKIKANPLYLIPFKSGQAGFSFNFILSGVILLIVSVYFLINFRSSLLAYGKIAYKKITKRFAGSFGDRSKKSAKTDRGIEKK</sequence>
<dbReference type="PANTHER" id="PTHR30589">
    <property type="entry name" value="PROLIPOPROTEIN DIACYLGLYCERYL TRANSFERASE"/>
    <property type="match status" value="1"/>
</dbReference>
<dbReference type="PANTHER" id="PTHR30589:SF0">
    <property type="entry name" value="PHOSPHATIDYLGLYCEROL--PROLIPOPROTEIN DIACYLGLYCERYL TRANSFERASE"/>
    <property type="match status" value="1"/>
</dbReference>
<dbReference type="Pfam" id="PF01790">
    <property type="entry name" value="LGT"/>
    <property type="match status" value="1"/>
</dbReference>
<dbReference type="AlphaFoldDB" id="A0A1F7IFS0"/>
<keyword evidence="3" id="KW-0808">Transferase</keyword>
<feature type="transmembrane region" description="Helical" evidence="7">
    <location>
        <begin position="230"/>
        <end position="250"/>
    </location>
</feature>
<gene>
    <name evidence="8" type="ORF">A2954_04315</name>
</gene>
<accession>A0A1F7IFS0</accession>
<evidence type="ECO:0000256" key="5">
    <source>
        <dbReference type="ARBA" id="ARBA00022989"/>
    </source>
</evidence>